<gene>
    <name evidence="8" type="primary">nrfD</name>
    <name evidence="8" type="ORF">H7313_11160</name>
</gene>
<keyword evidence="6 7" id="KW-0472">Membrane</keyword>
<feature type="transmembrane region" description="Helical" evidence="7">
    <location>
        <begin position="132"/>
        <end position="158"/>
    </location>
</feature>
<dbReference type="Proteomes" id="UP000587396">
    <property type="component" value="Unassembled WGS sequence"/>
</dbReference>
<keyword evidence="5 7" id="KW-1133">Transmembrane helix</keyword>
<dbReference type="RefSeq" id="WP_185905661.1">
    <property type="nucleotide sequence ID" value="NZ_JACMSE010000008.1"/>
</dbReference>
<dbReference type="InterPro" id="IPR052049">
    <property type="entry name" value="Electron_transfer_protein"/>
</dbReference>
<evidence type="ECO:0000256" key="7">
    <source>
        <dbReference type="SAM" id="Phobius"/>
    </source>
</evidence>
<evidence type="ECO:0000256" key="4">
    <source>
        <dbReference type="ARBA" id="ARBA00022692"/>
    </source>
</evidence>
<evidence type="ECO:0000256" key="3">
    <source>
        <dbReference type="ARBA" id="ARBA00022475"/>
    </source>
</evidence>
<comment type="similarity">
    <text evidence="2">Belongs to the NrfD family.</text>
</comment>
<name>A0A842JJH8_9ACTN</name>
<feature type="transmembrane region" description="Helical" evidence="7">
    <location>
        <begin position="247"/>
        <end position="269"/>
    </location>
</feature>
<reference evidence="8 9" key="1">
    <citation type="submission" date="2020-08" db="EMBL/GenBank/DDBJ databases">
        <authorList>
            <person name="Liu C."/>
            <person name="Sun Q."/>
        </authorList>
    </citation>
    <scope>NUCLEOTIDE SEQUENCE [LARGE SCALE GENOMIC DNA]</scope>
    <source>
        <strain evidence="8 9">N22</strain>
    </source>
</reference>
<evidence type="ECO:0000256" key="6">
    <source>
        <dbReference type="ARBA" id="ARBA00023136"/>
    </source>
</evidence>
<evidence type="ECO:0000256" key="2">
    <source>
        <dbReference type="ARBA" id="ARBA00008929"/>
    </source>
</evidence>
<dbReference type="PANTHER" id="PTHR34856">
    <property type="entry name" value="PROTEIN NRFD"/>
    <property type="match status" value="1"/>
</dbReference>
<keyword evidence="3" id="KW-1003">Cell membrane</keyword>
<keyword evidence="4 7" id="KW-0812">Transmembrane</keyword>
<comment type="caution">
    <text evidence="8">The sequence shown here is derived from an EMBL/GenBank/DDBJ whole genome shotgun (WGS) entry which is preliminary data.</text>
</comment>
<feature type="transmembrane region" description="Helical" evidence="7">
    <location>
        <begin position="44"/>
        <end position="64"/>
    </location>
</feature>
<dbReference type="EMBL" id="JACMSE010000008">
    <property type="protein sequence ID" value="MBC2889895.1"/>
    <property type="molecule type" value="Genomic_DNA"/>
</dbReference>
<evidence type="ECO:0000313" key="9">
    <source>
        <dbReference type="Proteomes" id="UP000587396"/>
    </source>
</evidence>
<evidence type="ECO:0000256" key="1">
    <source>
        <dbReference type="ARBA" id="ARBA00004651"/>
    </source>
</evidence>
<accession>A0A842JJH8</accession>
<dbReference type="Pfam" id="PF03916">
    <property type="entry name" value="NrfD"/>
    <property type="match status" value="1"/>
</dbReference>
<dbReference type="Gene3D" id="1.20.1630.10">
    <property type="entry name" value="Formate dehydrogenase/DMSO reductase domain"/>
    <property type="match status" value="1"/>
</dbReference>
<feature type="transmembrane region" description="Helical" evidence="7">
    <location>
        <begin position="12"/>
        <end position="32"/>
    </location>
</feature>
<dbReference type="GO" id="GO:0005886">
    <property type="term" value="C:plasma membrane"/>
    <property type="evidence" value="ECO:0007669"/>
    <property type="project" value="UniProtKB-SubCell"/>
</dbReference>
<comment type="subcellular location">
    <subcellularLocation>
        <location evidence="1">Cell membrane</location>
        <topology evidence="1">Multi-pass membrane protein</topology>
    </subcellularLocation>
</comment>
<protein>
    <submittedName>
        <fullName evidence="8">Polysulfide reductase NrfD</fullName>
    </submittedName>
</protein>
<dbReference type="PANTHER" id="PTHR34856:SF2">
    <property type="entry name" value="PROTEIN NRFD"/>
    <property type="match status" value="1"/>
</dbReference>
<keyword evidence="9" id="KW-1185">Reference proteome</keyword>
<evidence type="ECO:0000313" key="8">
    <source>
        <dbReference type="EMBL" id="MBC2889895.1"/>
    </source>
</evidence>
<feature type="transmembrane region" description="Helical" evidence="7">
    <location>
        <begin position="164"/>
        <end position="189"/>
    </location>
</feature>
<feature type="transmembrane region" description="Helical" evidence="7">
    <location>
        <begin position="84"/>
        <end position="106"/>
    </location>
</feature>
<feature type="transmembrane region" description="Helical" evidence="7">
    <location>
        <begin position="281"/>
        <end position="300"/>
    </location>
</feature>
<dbReference type="InterPro" id="IPR005614">
    <property type="entry name" value="NrfD-like"/>
</dbReference>
<sequence length="327" mass="33630">MVELQTTWGWLPAIYLFLGGLGAGAFLTVSILRLAKPGRFKKTVTGGVWTAVVALAIGLLALVSEVAKPFQAMILFKSFVNGSSWMAVGAWLLFATIIVFALSALFTTDKIADWLGSVVKPLGRARDGINKALAIIGIPCALAVAAYTGVLLSAAPAIPLWGSWLLPVLFTVSALDTGVAAVAIFATVLEKDEGAHGVRTALEWAVVCLVVLEAIVLAAFVLTMQGAGSNEALSVGLLTNGVLSVQFWLLVVVVGLGVPLVAALVQVVVSRRKGGGKIAPAVPIGGATCALVGGFTLRFLVLSAGLHAALISPAALQAAQNVVMLIS</sequence>
<evidence type="ECO:0000256" key="5">
    <source>
        <dbReference type="ARBA" id="ARBA00022989"/>
    </source>
</evidence>
<proteinExistence type="inferred from homology"/>
<organism evidence="8 9">
    <name type="scientific">Gordonibacter massiliensis</name>
    <name type="common">ex Traore et al. 2017</name>
    <dbReference type="NCBI Taxonomy" id="1841863"/>
    <lineage>
        <taxon>Bacteria</taxon>
        <taxon>Bacillati</taxon>
        <taxon>Actinomycetota</taxon>
        <taxon>Coriobacteriia</taxon>
        <taxon>Eggerthellales</taxon>
        <taxon>Eggerthellaceae</taxon>
        <taxon>Gordonibacter</taxon>
    </lineage>
</organism>
<dbReference type="AlphaFoldDB" id="A0A842JJH8"/>
<feature type="transmembrane region" description="Helical" evidence="7">
    <location>
        <begin position="201"/>
        <end position="227"/>
    </location>
</feature>